<proteinExistence type="predicted"/>
<dbReference type="AlphaFoldDB" id="A0A9N8YQP5"/>
<keyword evidence="2" id="KW-1185">Reference proteome</keyword>
<accession>A0A9N8YQP5</accession>
<reference evidence="1" key="1">
    <citation type="submission" date="2021-06" db="EMBL/GenBank/DDBJ databases">
        <authorList>
            <person name="Kallberg Y."/>
            <person name="Tangrot J."/>
            <person name="Rosling A."/>
        </authorList>
    </citation>
    <scope>NUCLEOTIDE SEQUENCE</scope>
    <source>
        <strain evidence="1">87-6 pot B 2015</strain>
    </source>
</reference>
<gene>
    <name evidence="1" type="ORF">FMOSSE_LOCUS779</name>
</gene>
<name>A0A9N8YQP5_FUNMO</name>
<sequence>MNTQMNTRLTNTQMTDTLMPLNNLSFDVDIMAQTFKHFSEIPQNKVVYPTIQEKLNTISEERKNFQEFAEQSITHSLVMRNHASDLITFAESCEDDSISDVELVDLLRTCLRQAKSNKKKSVLLKGKLVGIKIHLVRVVKEIVEQNDNIMEKQENLSKTISQTNKVKEGAILVSKRSVMAAGLGTFAAVVAAPFTGGVPLVTLDVATIVRSAATATVSTTVAGVSSIYSAVLKLIYELNNTLPEMKNCLDNIVMNLSQYETYWASQIAYIDAIINTLELKNNRRQMVKTTARTISDKAQKIHSESHDFSVALRTAVNADMIR</sequence>
<evidence type="ECO:0000313" key="1">
    <source>
        <dbReference type="EMBL" id="CAG8440618.1"/>
    </source>
</evidence>
<protein>
    <submittedName>
        <fullName evidence="1">3397_t:CDS:1</fullName>
    </submittedName>
</protein>
<organism evidence="1 2">
    <name type="scientific">Funneliformis mosseae</name>
    <name type="common">Endomycorrhizal fungus</name>
    <name type="synonym">Glomus mosseae</name>
    <dbReference type="NCBI Taxonomy" id="27381"/>
    <lineage>
        <taxon>Eukaryota</taxon>
        <taxon>Fungi</taxon>
        <taxon>Fungi incertae sedis</taxon>
        <taxon>Mucoromycota</taxon>
        <taxon>Glomeromycotina</taxon>
        <taxon>Glomeromycetes</taxon>
        <taxon>Glomerales</taxon>
        <taxon>Glomeraceae</taxon>
        <taxon>Funneliformis</taxon>
    </lineage>
</organism>
<dbReference type="EMBL" id="CAJVPP010000081">
    <property type="protein sequence ID" value="CAG8440618.1"/>
    <property type="molecule type" value="Genomic_DNA"/>
</dbReference>
<evidence type="ECO:0000313" key="2">
    <source>
        <dbReference type="Proteomes" id="UP000789375"/>
    </source>
</evidence>
<comment type="caution">
    <text evidence="1">The sequence shown here is derived from an EMBL/GenBank/DDBJ whole genome shotgun (WGS) entry which is preliminary data.</text>
</comment>
<dbReference type="Proteomes" id="UP000789375">
    <property type="component" value="Unassembled WGS sequence"/>
</dbReference>